<dbReference type="KEGG" id="kan:IMCC3317_45310"/>
<dbReference type="NCBIfam" id="TIGR02937">
    <property type="entry name" value="sigma70-ECF"/>
    <property type="match status" value="1"/>
</dbReference>
<dbReference type="GO" id="GO:0006352">
    <property type="term" value="P:DNA-templated transcription initiation"/>
    <property type="evidence" value="ECO:0007669"/>
    <property type="project" value="InterPro"/>
</dbReference>
<dbReference type="InterPro" id="IPR007627">
    <property type="entry name" value="RNA_pol_sigma70_r2"/>
</dbReference>
<dbReference type="InterPro" id="IPR036388">
    <property type="entry name" value="WH-like_DNA-bd_sf"/>
</dbReference>
<dbReference type="Proteomes" id="UP000464657">
    <property type="component" value="Chromosome"/>
</dbReference>
<dbReference type="GO" id="GO:0016987">
    <property type="term" value="F:sigma factor activity"/>
    <property type="evidence" value="ECO:0007669"/>
    <property type="project" value="UniProtKB-KW"/>
</dbReference>
<evidence type="ECO:0000313" key="8">
    <source>
        <dbReference type="EMBL" id="QHI39130.1"/>
    </source>
</evidence>
<evidence type="ECO:0000256" key="4">
    <source>
        <dbReference type="ARBA" id="ARBA00023125"/>
    </source>
</evidence>
<evidence type="ECO:0000313" key="9">
    <source>
        <dbReference type="Proteomes" id="UP000464657"/>
    </source>
</evidence>
<accession>A0A7L4ZRN5</accession>
<feature type="domain" description="RNA polymerase sigma factor 70 region 4 type 2" evidence="7">
    <location>
        <begin position="148"/>
        <end position="198"/>
    </location>
</feature>
<evidence type="ECO:0000259" key="7">
    <source>
        <dbReference type="Pfam" id="PF08281"/>
    </source>
</evidence>
<dbReference type="AlphaFoldDB" id="A0A7L4ZRN5"/>
<evidence type="ECO:0000256" key="1">
    <source>
        <dbReference type="ARBA" id="ARBA00010641"/>
    </source>
</evidence>
<dbReference type="InterPro" id="IPR014284">
    <property type="entry name" value="RNA_pol_sigma-70_dom"/>
</dbReference>
<dbReference type="InterPro" id="IPR013324">
    <property type="entry name" value="RNA_pol_sigma_r3/r4-like"/>
</dbReference>
<comment type="similarity">
    <text evidence="1">Belongs to the sigma-70 factor family. ECF subfamily.</text>
</comment>
<dbReference type="Pfam" id="PF04542">
    <property type="entry name" value="Sigma70_r2"/>
    <property type="match status" value="1"/>
</dbReference>
<dbReference type="RefSeq" id="WP_160131635.1">
    <property type="nucleotide sequence ID" value="NZ_CP019288.1"/>
</dbReference>
<dbReference type="InterPro" id="IPR013325">
    <property type="entry name" value="RNA_pol_sigma_r2"/>
</dbReference>
<dbReference type="Gene3D" id="1.10.10.10">
    <property type="entry name" value="Winged helix-like DNA-binding domain superfamily/Winged helix DNA-binding domain"/>
    <property type="match status" value="1"/>
</dbReference>
<reference evidence="8 9" key="1">
    <citation type="journal article" date="2013" name="Int. J. Syst. Evol. Microbiol.">
        <title>Kordia antarctica sp. nov., isolated from Antarctic seawater.</title>
        <authorList>
            <person name="Baek K."/>
            <person name="Choi A."/>
            <person name="Kang I."/>
            <person name="Lee K."/>
            <person name="Cho J.C."/>
        </authorList>
    </citation>
    <scope>NUCLEOTIDE SEQUENCE [LARGE SCALE GENOMIC DNA]</scope>
    <source>
        <strain evidence="8 9">IMCC3317</strain>
    </source>
</reference>
<name>A0A7L4ZRN5_9FLAO</name>
<gene>
    <name evidence="8" type="primary">sigW_9</name>
    <name evidence="8" type="ORF">IMCC3317_45310</name>
</gene>
<dbReference type="Pfam" id="PF08281">
    <property type="entry name" value="Sigma70_r4_2"/>
    <property type="match status" value="1"/>
</dbReference>
<evidence type="ECO:0000256" key="3">
    <source>
        <dbReference type="ARBA" id="ARBA00023082"/>
    </source>
</evidence>
<feature type="domain" description="RNA polymerase sigma-70 region 2" evidence="6">
    <location>
        <begin position="46"/>
        <end position="112"/>
    </location>
</feature>
<dbReference type="EMBL" id="CP019288">
    <property type="protein sequence ID" value="QHI39130.1"/>
    <property type="molecule type" value="Genomic_DNA"/>
</dbReference>
<dbReference type="Gene3D" id="1.10.1740.10">
    <property type="match status" value="1"/>
</dbReference>
<dbReference type="PANTHER" id="PTHR43133">
    <property type="entry name" value="RNA POLYMERASE ECF-TYPE SIGMA FACTO"/>
    <property type="match status" value="1"/>
</dbReference>
<dbReference type="GO" id="GO:0003677">
    <property type="term" value="F:DNA binding"/>
    <property type="evidence" value="ECO:0007669"/>
    <property type="project" value="UniProtKB-KW"/>
</dbReference>
<evidence type="ECO:0000259" key="6">
    <source>
        <dbReference type="Pfam" id="PF04542"/>
    </source>
</evidence>
<keyword evidence="5" id="KW-0804">Transcription</keyword>
<dbReference type="SUPFAM" id="SSF88659">
    <property type="entry name" value="Sigma3 and sigma4 domains of RNA polymerase sigma factors"/>
    <property type="match status" value="1"/>
</dbReference>
<evidence type="ECO:0000256" key="2">
    <source>
        <dbReference type="ARBA" id="ARBA00023015"/>
    </source>
</evidence>
<keyword evidence="2" id="KW-0805">Transcription regulation</keyword>
<dbReference type="InterPro" id="IPR039425">
    <property type="entry name" value="RNA_pol_sigma-70-like"/>
</dbReference>
<proteinExistence type="inferred from homology"/>
<keyword evidence="4" id="KW-0238">DNA-binding</keyword>
<organism evidence="8 9">
    <name type="scientific">Kordia antarctica</name>
    <dbReference type="NCBI Taxonomy" id="1218801"/>
    <lineage>
        <taxon>Bacteria</taxon>
        <taxon>Pseudomonadati</taxon>
        <taxon>Bacteroidota</taxon>
        <taxon>Flavobacteriia</taxon>
        <taxon>Flavobacteriales</taxon>
        <taxon>Flavobacteriaceae</taxon>
        <taxon>Kordia</taxon>
    </lineage>
</organism>
<keyword evidence="9" id="KW-1185">Reference proteome</keyword>
<dbReference type="InterPro" id="IPR013249">
    <property type="entry name" value="RNA_pol_sigma70_r4_t2"/>
</dbReference>
<protein>
    <submittedName>
        <fullName evidence="8">ECF RNA polymerase sigma factor SigW</fullName>
    </submittedName>
</protein>
<dbReference type="OrthoDB" id="1027298at2"/>
<keyword evidence="3" id="KW-0731">Sigma factor</keyword>
<sequence length="208" mass="24439">MGFLNRLFLVTVNTTKNLLGSSKKFSDEDLVAQIVATNNTLLYSTLYDRYGKKVYNKCYSFARNEEEAKDLTQDVFLKLFIKLNTFKGTSKFSTWLYSFTYNFCVNYVNRDKARKMNDASDSMDNHDYYLSHMEDINEEELFELKVSKLETALDQIEPEDKSILLLKYQDDTSVKELQKILSIGESAVKMRLKRARIRIVEEYKKLEQ</sequence>
<dbReference type="SUPFAM" id="SSF88946">
    <property type="entry name" value="Sigma2 domain of RNA polymerase sigma factors"/>
    <property type="match status" value="1"/>
</dbReference>
<dbReference type="PANTHER" id="PTHR43133:SF8">
    <property type="entry name" value="RNA POLYMERASE SIGMA FACTOR HI_1459-RELATED"/>
    <property type="match status" value="1"/>
</dbReference>
<evidence type="ECO:0000256" key="5">
    <source>
        <dbReference type="ARBA" id="ARBA00023163"/>
    </source>
</evidence>